<organism evidence="2 3">
    <name type="scientific">Amycolatopsis marina</name>
    <dbReference type="NCBI Taxonomy" id="490629"/>
    <lineage>
        <taxon>Bacteria</taxon>
        <taxon>Bacillati</taxon>
        <taxon>Actinomycetota</taxon>
        <taxon>Actinomycetes</taxon>
        <taxon>Pseudonocardiales</taxon>
        <taxon>Pseudonocardiaceae</taxon>
        <taxon>Amycolatopsis</taxon>
    </lineage>
</organism>
<evidence type="ECO:0000256" key="1">
    <source>
        <dbReference type="ARBA" id="ARBA00007120"/>
    </source>
</evidence>
<dbReference type="PANTHER" id="PTHR30289:SF1">
    <property type="entry name" value="PEBP (PHOSPHATIDYLETHANOLAMINE-BINDING PROTEIN) FAMILY PROTEIN"/>
    <property type="match status" value="1"/>
</dbReference>
<dbReference type="OrthoDB" id="9797506at2"/>
<dbReference type="Proteomes" id="UP000243799">
    <property type="component" value="Unassembled WGS sequence"/>
</dbReference>
<dbReference type="InterPro" id="IPR036610">
    <property type="entry name" value="PEBP-like_sf"/>
</dbReference>
<protein>
    <recommendedName>
        <fullName evidence="4">Phospholipid-binding protein, PBP family</fullName>
    </recommendedName>
</protein>
<keyword evidence="3" id="KW-1185">Reference proteome</keyword>
<dbReference type="STRING" id="490629.SAMN05216266_101353"/>
<dbReference type="InterPro" id="IPR005247">
    <property type="entry name" value="YbhB_YbcL/LppC-like"/>
</dbReference>
<dbReference type="NCBIfam" id="TIGR00481">
    <property type="entry name" value="YbhB/YbcL family Raf kinase inhibitor-like protein"/>
    <property type="match status" value="1"/>
</dbReference>
<dbReference type="InterPro" id="IPR008914">
    <property type="entry name" value="PEBP"/>
</dbReference>
<evidence type="ECO:0008006" key="4">
    <source>
        <dbReference type="Google" id="ProtNLM"/>
    </source>
</evidence>
<comment type="similarity">
    <text evidence="1">Belongs to the UPF0098 family.</text>
</comment>
<dbReference type="EMBL" id="FOKG01000001">
    <property type="protein sequence ID" value="SFA77524.1"/>
    <property type="molecule type" value="Genomic_DNA"/>
</dbReference>
<dbReference type="Pfam" id="PF01161">
    <property type="entry name" value="PBP"/>
    <property type="match status" value="1"/>
</dbReference>
<dbReference type="PANTHER" id="PTHR30289">
    <property type="entry name" value="UNCHARACTERIZED PROTEIN YBCL-RELATED"/>
    <property type="match status" value="1"/>
</dbReference>
<name>A0A1I0VM76_9PSEU</name>
<dbReference type="SUPFAM" id="SSF49777">
    <property type="entry name" value="PEBP-like"/>
    <property type="match status" value="1"/>
</dbReference>
<dbReference type="AlphaFoldDB" id="A0A1I0VM76"/>
<proteinExistence type="inferred from homology"/>
<accession>A0A1I0VM76</accession>
<dbReference type="Gene3D" id="3.90.280.10">
    <property type="entry name" value="PEBP-like"/>
    <property type="match status" value="1"/>
</dbReference>
<sequence>MSTSRPPNPYDFLPSVQSFTLRSDDIADDATLPAPQLSGIFGAGGEDRSPHLAWSGFPDDTKSFAVTCFDPDAPTASGFWHWAVFDLPASTTELRTGAGSASGSDLPQGAVTLKCDGGVTQYLGAAPPPGHGPHRYFFVVHALDVETLGVGEDATPAFLGFNMFGHTLGRAMLVPVYENKG</sequence>
<dbReference type="CDD" id="cd00865">
    <property type="entry name" value="PEBP_bact_arch"/>
    <property type="match status" value="1"/>
</dbReference>
<dbReference type="RefSeq" id="WP_091668395.1">
    <property type="nucleotide sequence ID" value="NZ_FOKG01000001.1"/>
</dbReference>
<evidence type="ECO:0000313" key="3">
    <source>
        <dbReference type="Proteomes" id="UP000243799"/>
    </source>
</evidence>
<evidence type="ECO:0000313" key="2">
    <source>
        <dbReference type="EMBL" id="SFA77524.1"/>
    </source>
</evidence>
<reference evidence="3" key="1">
    <citation type="submission" date="2016-10" db="EMBL/GenBank/DDBJ databases">
        <authorList>
            <person name="Varghese N."/>
            <person name="Submissions S."/>
        </authorList>
    </citation>
    <scope>NUCLEOTIDE SEQUENCE [LARGE SCALE GENOMIC DNA]</scope>
    <source>
        <strain evidence="3">CGMCC 4.3568</strain>
    </source>
</reference>
<gene>
    <name evidence="2" type="ORF">SAMN05216266_101353</name>
</gene>